<dbReference type="PANTHER" id="PTHR43179">
    <property type="entry name" value="RHAMNOSYLTRANSFERASE WBBL"/>
    <property type="match status" value="1"/>
</dbReference>
<reference evidence="6" key="1">
    <citation type="submission" date="2023-07" db="EMBL/GenBank/DDBJ databases">
        <title>Sequencing the genomes of 1000 actinobacteria strains.</title>
        <authorList>
            <person name="Klenk H.-P."/>
        </authorList>
    </citation>
    <scope>NUCLEOTIDE SEQUENCE</scope>
    <source>
        <strain evidence="6">DSM 13068</strain>
    </source>
</reference>
<evidence type="ECO:0000313" key="6">
    <source>
        <dbReference type="EMBL" id="MDR7293655.1"/>
    </source>
</evidence>
<dbReference type="RefSeq" id="WP_310246744.1">
    <property type="nucleotide sequence ID" value="NZ_JAVDXX010000001.1"/>
</dbReference>
<evidence type="ECO:0000256" key="4">
    <source>
        <dbReference type="ARBA" id="ARBA00022679"/>
    </source>
</evidence>
<comment type="caution">
    <text evidence="6">The sequence shown here is derived from an EMBL/GenBank/DDBJ whole genome shotgun (WGS) entry which is preliminary data.</text>
</comment>
<comment type="similarity">
    <text evidence="2">Belongs to the glycosyltransferase 2 family.</text>
</comment>
<organism evidence="6 7">
    <name type="scientific">Pseudoglutamicibacter albus</name>
    <dbReference type="NCBI Taxonomy" id="98671"/>
    <lineage>
        <taxon>Bacteria</taxon>
        <taxon>Bacillati</taxon>
        <taxon>Actinomycetota</taxon>
        <taxon>Actinomycetes</taxon>
        <taxon>Micrococcales</taxon>
        <taxon>Micrococcaceae</taxon>
        <taxon>Pseudoglutamicibacter</taxon>
    </lineage>
</organism>
<sequence>MFSSFKRRIGKLRSAGRRQPHLMVEGTPTVGVVVLTMGQRPAELARALRSLRRQKDVNVNIAVVGNGWQPVGLPDGVKGVKLEENLGIPAGRNAGVEYVHGEYLMFLDDDSWLLDNDFIAEAVERFRQHPSMGLLQPQIVDPAKPGESPRRWTPRIWKRTPDVSSNVFHVGETCLVMPRHLFDETGGWAGGFWYAHEGIELAWRIWDTGHRVWYAGDMRVGHPVVDARRHKEFYRLNARNRVWLARRNLRPPFKWIYPMVWALGQTVRMRKDPRGLRQYWEGFQSGWEGSPWYHHPRPPLKWSTHLRMARYGRPPLI</sequence>
<feature type="domain" description="Glycosyltransferase 2-like" evidence="5">
    <location>
        <begin position="36"/>
        <end position="159"/>
    </location>
</feature>
<dbReference type="PANTHER" id="PTHR43179:SF12">
    <property type="entry name" value="GALACTOFURANOSYLTRANSFERASE GLFT2"/>
    <property type="match status" value="1"/>
</dbReference>
<dbReference type="InterPro" id="IPR029044">
    <property type="entry name" value="Nucleotide-diphossugar_trans"/>
</dbReference>
<evidence type="ECO:0000256" key="3">
    <source>
        <dbReference type="ARBA" id="ARBA00022676"/>
    </source>
</evidence>
<accession>A0ABU1Z0T9</accession>
<keyword evidence="4" id="KW-0808">Transferase</keyword>
<dbReference type="SUPFAM" id="SSF53448">
    <property type="entry name" value="Nucleotide-diphospho-sugar transferases"/>
    <property type="match status" value="1"/>
</dbReference>
<gene>
    <name evidence="6" type="ORF">J2S67_000923</name>
</gene>
<proteinExistence type="inferred from homology"/>
<comment type="pathway">
    <text evidence="1">Cell wall biogenesis; cell wall polysaccharide biosynthesis.</text>
</comment>
<evidence type="ECO:0000313" key="7">
    <source>
        <dbReference type="Proteomes" id="UP001180715"/>
    </source>
</evidence>
<dbReference type="Pfam" id="PF00535">
    <property type="entry name" value="Glycos_transf_2"/>
    <property type="match status" value="1"/>
</dbReference>
<dbReference type="InterPro" id="IPR001173">
    <property type="entry name" value="Glyco_trans_2-like"/>
</dbReference>
<evidence type="ECO:0000259" key="5">
    <source>
        <dbReference type="Pfam" id="PF00535"/>
    </source>
</evidence>
<dbReference type="Gene3D" id="3.90.550.10">
    <property type="entry name" value="Spore Coat Polysaccharide Biosynthesis Protein SpsA, Chain A"/>
    <property type="match status" value="1"/>
</dbReference>
<name>A0ABU1Z0T9_9MICC</name>
<evidence type="ECO:0000256" key="2">
    <source>
        <dbReference type="ARBA" id="ARBA00006739"/>
    </source>
</evidence>
<dbReference type="EMBL" id="JAVDXX010000001">
    <property type="protein sequence ID" value="MDR7293655.1"/>
    <property type="molecule type" value="Genomic_DNA"/>
</dbReference>
<evidence type="ECO:0000256" key="1">
    <source>
        <dbReference type="ARBA" id="ARBA00004776"/>
    </source>
</evidence>
<keyword evidence="3" id="KW-0328">Glycosyltransferase</keyword>
<dbReference type="Proteomes" id="UP001180715">
    <property type="component" value="Unassembled WGS sequence"/>
</dbReference>
<protein>
    <submittedName>
        <fullName evidence="6">GT2 family glycosyltransferase</fullName>
    </submittedName>
</protein>
<keyword evidence="7" id="KW-1185">Reference proteome</keyword>